<dbReference type="InterPro" id="IPR006016">
    <property type="entry name" value="UspA"/>
</dbReference>
<feature type="domain" description="UspA" evidence="2">
    <location>
        <begin position="104"/>
        <end position="226"/>
    </location>
</feature>
<dbReference type="PANTHER" id="PTHR46268">
    <property type="entry name" value="STRESS RESPONSE PROTEIN NHAX"/>
    <property type="match status" value="1"/>
</dbReference>
<evidence type="ECO:0000313" key="3">
    <source>
        <dbReference type="EMBL" id="RKQ87193.1"/>
    </source>
</evidence>
<proteinExistence type="inferred from homology"/>
<dbReference type="AlphaFoldDB" id="A0A660L5J9"/>
<keyword evidence="4" id="KW-1185">Reference proteome</keyword>
<feature type="domain" description="UspA" evidence="2">
    <location>
        <begin position="37"/>
        <end position="93"/>
    </location>
</feature>
<accession>A0A660L5J9</accession>
<dbReference type="PRINTS" id="PR01438">
    <property type="entry name" value="UNVRSLSTRESS"/>
</dbReference>
<evidence type="ECO:0000256" key="1">
    <source>
        <dbReference type="ARBA" id="ARBA00008791"/>
    </source>
</evidence>
<evidence type="ECO:0000313" key="4">
    <source>
        <dbReference type="Proteomes" id="UP000278962"/>
    </source>
</evidence>
<organism evidence="3 4">
    <name type="scientific">Solirubrobacter pauli</name>
    <dbReference type="NCBI Taxonomy" id="166793"/>
    <lineage>
        <taxon>Bacteria</taxon>
        <taxon>Bacillati</taxon>
        <taxon>Actinomycetota</taxon>
        <taxon>Thermoleophilia</taxon>
        <taxon>Solirubrobacterales</taxon>
        <taxon>Solirubrobacteraceae</taxon>
        <taxon>Solirubrobacter</taxon>
    </lineage>
</organism>
<reference evidence="3 4" key="1">
    <citation type="submission" date="2018-10" db="EMBL/GenBank/DDBJ databases">
        <title>Genomic Encyclopedia of Archaeal and Bacterial Type Strains, Phase II (KMG-II): from individual species to whole genera.</title>
        <authorList>
            <person name="Goeker M."/>
        </authorList>
    </citation>
    <scope>NUCLEOTIDE SEQUENCE [LARGE SCALE GENOMIC DNA]</scope>
    <source>
        <strain evidence="3 4">DSM 14954</strain>
    </source>
</reference>
<evidence type="ECO:0000259" key="2">
    <source>
        <dbReference type="Pfam" id="PF00582"/>
    </source>
</evidence>
<dbReference type="PANTHER" id="PTHR46268:SF6">
    <property type="entry name" value="UNIVERSAL STRESS PROTEIN UP12"/>
    <property type="match status" value="1"/>
</dbReference>
<name>A0A660L5J9_9ACTN</name>
<dbReference type="Pfam" id="PF00582">
    <property type="entry name" value="Usp"/>
    <property type="match status" value="2"/>
</dbReference>
<dbReference type="RefSeq" id="WP_121255537.1">
    <property type="nucleotide sequence ID" value="NZ_RBIL01000002.1"/>
</dbReference>
<dbReference type="OrthoDB" id="5242641at2"/>
<dbReference type="EMBL" id="RBIL01000002">
    <property type="protein sequence ID" value="RKQ87193.1"/>
    <property type="molecule type" value="Genomic_DNA"/>
</dbReference>
<comment type="similarity">
    <text evidence="1">Belongs to the universal stress protein A family.</text>
</comment>
<protein>
    <submittedName>
        <fullName evidence="3">Nucleotide-binding universal stress UspA family protein</fullName>
    </submittedName>
</protein>
<dbReference type="Proteomes" id="UP000278962">
    <property type="component" value="Unassembled WGS sequence"/>
</dbReference>
<dbReference type="CDD" id="cd00293">
    <property type="entry name" value="USP-like"/>
    <property type="match status" value="2"/>
</dbReference>
<comment type="caution">
    <text evidence="3">The sequence shown here is derived from an EMBL/GenBank/DDBJ whole genome shotgun (WGS) entry which is preliminary data.</text>
</comment>
<sequence length="234" mass="24042">MTTILVGVDPAAPAREAIAFARALADAEGADLQQVSARRGESAAQLLHERAEESDAHLVVLGSSHTGRFGRVVPGATGERLLHGAPCAVAVVPRAHSGGAIAGIGVAYDASPEAQAALEHAVTLARRLHAPLELIGVVSPDPYEADESTHGVQVHLERALRALPFDVDGSIVRLHGEPAEALAARSASLDLLVTGSRGYGPLRSVIVGGVSGRLIRTAHCPVIVVPRTVGAPTP</sequence>
<dbReference type="Gene3D" id="3.40.50.12370">
    <property type="match status" value="1"/>
</dbReference>
<dbReference type="SUPFAM" id="SSF52402">
    <property type="entry name" value="Adenine nucleotide alpha hydrolases-like"/>
    <property type="match status" value="2"/>
</dbReference>
<gene>
    <name evidence="3" type="ORF">C8N24_5213</name>
</gene>
<dbReference type="InterPro" id="IPR006015">
    <property type="entry name" value="Universal_stress_UspA"/>
</dbReference>